<evidence type="ECO:0000313" key="1">
    <source>
        <dbReference type="EMBL" id="GJJ70023.1"/>
    </source>
</evidence>
<accession>A0A9P3H4P8</accession>
<evidence type="ECO:0000313" key="2">
    <source>
        <dbReference type="Proteomes" id="UP000827284"/>
    </source>
</evidence>
<dbReference type="Proteomes" id="UP000827284">
    <property type="component" value="Unassembled WGS sequence"/>
</dbReference>
<protein>
    <submittedName>
        <fullName evidence="1">Uncharacterized protein</fullName>
    </submittedName>
</protein>
<sequence>MSGRSQRGAELEIGPRFHSAFHQHSINIPSRSLVVAFGFTGQVSGLSSCMMHRLDQPSSNSTFVDATHDAF</sequence>
<proteinExistence type="predicted"/>
<comment type="caution">
    <text evidence="1">The sequence shown here is derived from an EMBL/GenBank/DDBJ whole genome shotgun (WGS) entry which is preliminary data.</text>
</comment>
<dbReference type="AlphaFoldDB" id="A0A9P3H4P8"/>
<reference evidence="1" key="1">
    <citation type="submission" date="2021-11" db="EMBL/GenBank/DDBJ databases">
        <authorList>
            <person name="Herlambang A."/>
            <person name="Guo Y."/>
            <person name="Takashima Y."/>
            <person name="Nishizawa T."/>
        </authorList>
    </citation>
    <scope>NUCLEOTIDE SEQUENCE</scope>
    <source>
        <strain evidence="1">E1425</strain>
    </source>
</reference>
<gene>
    <name evidence="1" type="ORF">EMPS_02372</name>
</gene>
<reference evidence="1" key="2">
    <citation type="journal article" date="2022" name="Microbiol. Resour. Announc.">
        <title>Whole-Genome Sequence of Entomortierella parvispora E1425, a Mucoromycotan Fungus Associated with Burkholderiaceae-Related Endosymbiotic Bacteria.</title>
        <authorList>
            <person name="Herlambang A."/>
            <person name="Guo Y."/>
            <person name="Takashima Y."/>
            <person name="Narisawa K."/>
            <person name="Ohta H."/>
            <person name="Nishizawa T."/>
        </authorList>
    </citation>
    <scope>NUCLEOTIDE SEQUENCE</scope>
    <source>
        <strain evidence="1">E1425</strain>
    </source>
</reference>
<dbReference type="EMBL" id="BQFW01000003">
    <property type="protein sequence ID" value="GJJ70023.1"/>
    <property type="molecule type" value="Genomic_DNA"/>
</dbReference>
<name>A0A9P3H4P8_9FUNG</name>
<organism evidence="1 2">
    <name type="scientific">Entomortierella parvispora</name>
    <dbReference type="NCBI Taxonomy" id="205924"/>
    <lineage>
        <taxon>Eukaryota</taxon>
        <taxon>Fungi</taxon>
        <taxon>Fungi incertae sedis</taxon>
        <taxon>Mucoromycota</taxon>
        <taxon>Mortierellomycotina</taxon>
        <taxon>Mortierellomycetes</taxon>
        <taxon>Mortierellales</taxon>
        <taxon>Mortierellaceae</taxon>
        <taxon>Entomortierella</taxon>
    </lineage>
</organism>
<keyword evidence="2" id="KW-1185">Reference proteome</keyword>